<evidence type="ECO:0000313" key="2">
    <source>
        <dbReference type="Proteomes" id="UP000253769"/>
    </source>
</evidence>
<name>A0A369WDP8_9GAMM</name>
<keyword evidence="2" id="KW-1185">Reference proteome</keyword>
<sequence length="62" mass="7103">MEIEQLAENLEGIMRLLLFDEGVPYPDPLTKYEAALNSTQTCTSLNTVADFSRLLRRDRIET</sequence>
<dbReference type="EMBL" id="QQOH01000004">
    <property type="protein sequence ID" value="RDE18746.1"/>
    <property type="molecule type" value="Genomic_DNA"/>
</dbReference>
<accession>A0A369WDP8</accession>
<protein>
    <submittedName>
        <fullName evidence="1">Uncharacterized protein</fullName>
    </submittedName>
</protein>
<gene>
    <name evidence="1" type="ORF">DV711_14060</name>
</gene>
<proteinExistence type="predicted"/>
<organism evidence="1 2">
    <name type="scientific">Motiliproteus coralliicola</name>
    <dbReference type="NCBI Taxonomy" id="2283196"/>
    <lineage>
        <taxon>Bacteria</taxon>
        <taxon>Pseudomonadati</taxon>
        <taxon>Pseudomonadota</taxon>
        <taxon>Gammaproteobacteria</taxon>
        <taxon>Oceanospirillales</taxon>
        <taxon>Oceanospirillaceae</taxon>
        <taxon>Motiliproteus</taxon>
    </lineage>
</organism>
<dbReference type="AlphaFoldDB" id="A0A369WDP8"/>
<evidence type="ECO:0000313" key="1">
    <source>
        <dbReference type="EMBL" id="RDE18746.1"/>
    </source>
</evidence>
<dbReference type="Proteomes" id="UP000253769">
    <property type="component" value="Unassembled WGS sequence"/>
</dbReference>
<reference evidence="1 2" key="1">
    <citation type="submission" date="2018-07" db="EMBL/GenBank/DDBJ databases">
        <title>Motiliproteus coralliicola sp. nov., a bacterium isolated from Coral.</title>
        <authorList>
            <person name="Wang G."/>
        </authorList>
    </citation>
    <scope>NUCLEOTIDE SEQUENCE [LARGE SCALE GENOMIC DNA]</scope>
    <source>
        <strain evidence="1 2">C34</strain>
    </source>
</reference>
<comment type="caution">
    <text evidence="1">The sequence shown here is derived from an EMBL/GenBank/DDBJ whole genome shotgun (WGS) entry which is preliminary data.</text>
</comment>